<dbReference type="GO" id="GO:0051213">
    <property type="term" value="F:dioxygenase activity"/>
    <property type="evidence" value="ECO:0007669"/>
    <property type="project" value="UniProtKB-KW"/>
</dbReference>
<dbReference type="PANTHER" id="PTHR16557">
    <property type="entry name" value="ALKYLATED DNA REPAIR PROTEIN ALKB-RELATED"/>
    <property type="match status" value="1"/>
</dbReference>
<evidence type="ECO:0000256" key="1">
    <source>
        <dbReference type="ARBA" id="ARBA00022723"/>
    </source>
</evidence>
<dbReference type="Gene3D" id="2.60.120.590">
    <property type="entry name" value="Alpha-ketoglutarate-dependent dioxygenase AlkB-like"/>
    <property type="match status" value="1"/>
</dbReference>
<dbReference type="InterPro" id="IPR037151">
    <property type="entry name" value="AlkB-like_sf"/>
</dbReference>
<reference evidence="8 9" key="1">
    <citation type="submission" date="2024-01" db="EMBL/GenBank/DDBJ databases">
        <title>Comparative genomics of Cryptococcus and Kwoniella reveals pathogenesis evolution and contrasting modes of karyotype evolution via chromosome fusion or intercentromeric recombination.</title>
        <authorList>
            <person name="Coelho M.A."/>
            <person name="David-Palma M."/>
            <person name="Shea T."/>
            <person name="Bowers K."/>
            <person name="McGinley-Smith S."/>
            <person name="Mohammad A.W."/>
            <person name="Gnirke A."/>
            <person name="Yurkov A.M."/>
            <person name="Nowrousian M."/>
            <person name="Sun S."/>
            <person name="Cuomo C.A."/>
            <person name="Heitman J."/>
        </authorList>
    </citation>
    <scope>NUCLEOTIDE SEQUENCE [LARGE SCALE GENOMIC DNA]</scope>
    <source>
        <strain evidence="8 9">PYCC6329</strain>
    </source>
</reference>
<evidence type="ECO:0000256" key="5">
    <source>
        <dbReference type="PIRSR" id="PIRSR604574-2"/>
    </source>
</evidence>
<evidence type="ECO:0000259" key="7">
    <source>
        <dbReference type="PROSITE" id="PS51471"/>
    </source>
</evidence>
<proteinExistence type="predicted"/>
<keyword evidence="9" id="KW-1185">Reference proteome</keyword>
<dbReference type="GO" id="GO:0005737">
    <property type="term" value="C:cytoplasm"/>
    <property type="evidence" value="ECO:0007669"/>
    <property type="project" value="TreeGrafter"/>
</dbReference>
<evidence type="ECO:0000313" key="8">
    <source>
        <dbReference type="EMBL" id="WWD09532.1"/>
    </source>
</evidence>
<dbReference type="Proteomes" id="UP001358614">
    <property type="component" value="Chromosome 2"/>
</dbReference>
<dbReference type="KEGG" id="ker:91106460"/>
<gene>
    <name evidence="8" type="ORF">V865_007659</name>
</gene>
<comment type="cofactor">
    <cofactor evidence="5">
        <name>Fe(2+)</name>
        <dbReference type="ChEBI" id="CHEBI:29033"/>
    </cofactor>
    <text evidence="5">Binds 1 Fe(2+) ion per subunit.</text>
</comment>
<dbReference type="EMBL" id="CP144090">
    <property type="protein sequence ID" value="WWD09532.1"/>
    <property type="molecule type" value="Genomic_DNA"/>
</dbReference>
<keyword evidence="4 5" id="KW-0408">Iron</keyword>
<dbReference type="RefSeq" id="XP_066087499.1">
    <property type="nucleotide sequence ID" value="XM_066231402.1"/>
</dbReference>
<evidence type="ECO:0000313" key="9">
    <source>
        <dbReference type="Proteomes" id="UP001358614"/>
    </source>
</evidence>
<feature type="compositionally biased region" description="Basic and acidic residues" evidence="6">
    <location>
        <begin position="82"/>
        <end position="91"/>
    </location>
</feature>
<evidence type="ECO:0000256" key="3">
    <source>
        <dbReference type="ARBA" id="ARBA00023002"/>
    </source>
</evidence>
<dbReference type="AlphaFoldDB" id="A0AAX4KUM2"/>
<organism evidence="8 9">
    <name type="scientific">Kwoniella europaea PYCC6329</name>
    <dbReference type="NCBI Taxonomy" id="1423913"/>
    <lineage>
        <taxon>Eukaryota</taxon>
        <taxon>Fungi</taxon>
        <taxon>Dikarya</taxon>
        <taxon>Basidiomycota</taxon>
        <taxon>Agaricomycotina</taxon>
        <taxon>Tremellomycetes</taxon>
        <taxon>Tremellales</taxon>
        <taxon>Cryptococcaceae</taxon>
        <taxon>Kwoniella</taxon>
    </lineage>
</organism>
<keyword evidence="3" id="KW-0560">Oxidoreductase</keyword>
<name>A0AAX4KUM2_9TREE</name>
<evidence type="ECO:0000256" key="2">
    <source>
        <dbReference type="ARBA" id="ARBA00022964"/>
    </source>
</evidence>
<dbReference type="PANTHER" id="PTHR16557:SF2">
    <property type="entry name" value="NUCLEIC ACID DIOXYGENASE ALKBH1"/>
    <property type="match status" value="1"/>
</dbReference>
<accession>A0AAX4KUM2</accession>
<dbReference type="SUPFAM" id="SSF51197">
    <property type="entry name" value="Clavaminate synthase-like"/>
    <property type="match status" value="1"/>
</dbReference>
<protein>
    <submittedName>
        <fullName evidence="8">Alkylated DNA repair protein AlkB</fullName>
    </submittedName>
</protein>
<dbReference type="InterPro" id="IPR005123">
    <property type="entry name" value="Oxoglu/Fe-dep_dioxygenase_dom"/>
</dbReference>
<evidence type="ECO:0000256" key="6">
    <source>
        <dbReference type="SAM" id="MobiDB-lite"/>
    </source>
</evidence>
<dbReference type="InterPro" id="IPR027450">
    <property type="entry name" value="AlkB-like"/>
</dbReference>
<feature type="binding site" evidence="5">
    <location>
        <position position="326"/>
    </location>
    <ligand>
        <name>Fe cation</name>
        <dbReference type="ChEBI" id="CHEBI:24875"/>
        <note>catalytic</note>
    </ligand>
</feature>
<sequence length="434" mass="49213">MPSVPDVTTNQFTAFRQAEKHFKNRAVKDKYPSLRKYQESLVDLSRPEQQEDDVVWKAGWWSPDHEPDACPNRTDWKPWLFKGKEKDKGTRPDLPTSDLKPIQLNDGRTGWIVAPGCILIPRFLSCSEQLHFLHSSLAEYTLPPNPLSLSTHYDLPSNLFELYTHDPDTVVQPKHRTFPASQTRSSATSDVPKSRTLIETEPASIIGYDEIVARNKTWTGDAPSDKLKEKTVDQLILELRWANLGWVYQWSTKSYDFSREEPIPFPPELAAVCHQVVASVPWHRVFSEGDDSYACGWENWAEDYAPDTGIVNFYQARKDTLMGHVDRSELDPARPLVSLSLGYSAILLLGSASRHDPPKPIIMRSGDCLIMSGSGRQAYHGVPRILEGTLPSHFAMQDRDSETMKAAKRFISSARININARQVFPPGFVRPDRE</sequence>
<dbReference type="PROSITE" id="PS51471">
    <property type="entry name" value="FE2OG_OXY"/>
    <property type="match status" value="1"/>
</dbReference>
<feature type="domain" description="Fe2OG dioxygenase" evidence="7">
    <location>
        <begin position="304"/>
        <end position="431"/>
    </location>
</feature>
<dbReference type="Pfam" id="PF13532">
    <property type="entry name" value="2OG-FeII_Oxy_2"/>
    <property type="match status" value="1"/>
</dbReference>
<dbReference type="InterPro" id="IPR004574">
    <property type="entry name" value="Alkb"/>
</dbReference>
<feature type="region of interest" description="Disordered" evidence="6">
    <location>
        <begin position="82"/>
        <end position="101"/>
    </location>
</feature>
<evidence type="ECO:0000256" key="4">
    <source>
        <dbReference type="ARBA" id="ARBA00023004"/>
    </source>
</evidence>
<keyword evidence="2" id="KW-0223">Dioxygenase</keyword>
<feature type="binding site" evidence="5">
    <location>
        <position position="380"/>
    </location>
    <ligand>
        <name>Fe cation</name>
        <dbReference type="ChEBI" id="CHEBI:24875"/>
        <note>catalytic</note>
    </ligand>
</feature>
<keyword evidence="1 5" id="KW-0479">Metal-binding</keyword>
<dbReference type="GO" id="GO:0005634">
    <property type="term" value="C:nucleus"/>
    <property type="evidence" value="ECO:0007669"/>
    <property type="project" value="TreeGrafter"/>
</dbReference>
<feature type="binding site" evidence="5">
    <location>
        <position position="324"/>
    </location>
    <ligand>
        <name>Fe cation</name>
        <dbReference type="ChEBI" id="CHEBI:24875"/>
        <note>catalytic</note>
    </ligand>
</feature>
<dbReference type="GO" id="GO:0046872">
    <property type="term" value="F:metal ion binding"/>
    <property type="evidence" value="ECO:0007669"/>
    <property type="project" value="UniProtKB-KW"/>
</dbReference>
<dbReference type="GeneID" id="91106460"/>